<feature type="domain" description="Aminoglycoside phosphotransferase" evidence="2">
    <location>
        <begin position="44"/>
        <end position="239"/>
    </location>
</feature>
<proteinExistence type="predicted"/>
<dbReference type="CDD" id="cd05154">
    <property type="entry name" value="ACAD10_11_N-like"/>
    <property type="match status" value="1"/>
</dbReference>
<dbReference type="InterPro" id="IPR011009">
    <property type="entry name" value="Kinase-like_dom_sf"/>
</dbReference>
<protein>
    <submittedName>
        <fullName evidence="3">Phosphotransferase family protein</fullName>
    </submittedName>
</protein>
<dbReference type="Gene3D" id="3.30.200.20">
    <property type="entry name" value="Phosphorylase Kinase, domain 1"/>
    <property type="match status" value="1"/>
</dbReference>
<evidence type="ECO:0000256" key="1">
    <source>
        <dbReference type="SAM" id="MobiDB-lite"/>
    </source>
</evidence>
<dbReference type="Gene3D" id="3.90.1200.10">
    <property type="match status" value="1"/>
</dbReference>
<dbReference type="InterPro" id="IPR041726">
    <property type="entry name" value="ACAD10_11_N"/>
</dbReference>
<evidence type="ECO:0000313" key="4">
    <source>
        <dbReference type="Proteomes" id="UP001500755"/>
    </source>
</evidence>
<reference evidence="4" key="1">
    <citation type="journal article" date="2019" name="Int. J. Syst. Evol. Microbiol.">
        <title>The Global Catalogue of Microorganisms (GCM) 10K type strain sequencing project: providing services to taxonomists for standard genome sequencing and annotation.</title>
        <authorList>
            <consortium name="The Broad Institute Genomics Platform"/>
            <consortium name="The Broad Institute Genome Sequencing Center for Infectious Disease"/>
            <person name="Wu L."/>
            <person name="Ma J."/>
        </authorList>
    </citation>
    <scope>NUCLEOTIDE SEQUENCE [LARGE SCALE GENOMIC DNA]</scope>
    <source>
        <strain evidence="4">JCM 14546</strain>
    </source>
</reference>
<dbReference type="RefSeq" id="WP_344308628.1">
    <property type="nucleotide sequence ID" value="NZ_BAAANO010000014.1"/>
</dbReference>
<name>A0ABP5ESN1_9MICO</name>
<dbReference type="PANTHER" id="PTHR47829">
    <property type="entry name" value="HYDROLASE, PUTATIVE (AFU_ORTHOLOGUE AFUA_1G12880)-RELATED"/>
    <property type="match status" value="1"/>
</dbReference>
<sequence length="387" mass="41421">MSAAGPGPSGTTGPEAPAGLPAGLAQGDLAGWMRDRFGIAEFTARALSVGRSNLTYLLEVDGAPRFVLRRPPLGHTGGSAHDVVREGRIMAGLANTPVPVPRIAALAEAGAPLECPFVLMEYVPGSAMSETHHLTDLTPEARKECGLRMIDVMAAIHTVDIDAVGLEWLRKPGSLLERQLRRWMLQFEASAGRDLPIMHELHAELVARMPQEGGPGAGTAGTRTGIAHGDFKPNNLIFGFSPPPRPRPAALGTRPLAHTAEVPPVKAVVDWELTAYGDVLTDLGYFICTLETQRDHAVVWMPTYADGMPSRADLIERYVTAGGSEPVDLPFYIAFAMWKLAAIREGVNARIANGQMADLDLSAEVDWDAVPALAEQAREVLHSDIAS</sequence>
<dbReference type="Pfam" id="PF01636">
    <property type="entry name" value="APH"/>
    <property type="match status" value="1"/>
</dbReference>
<evidence type="ECO:0000313" key="3">
    <source>
        <dbReference type="EMBL" id="GAA2006712.1"/>
    </source>
</evidence>
<keyword evidence="4" id="KW-1185">Reference proteome</keyword>
<dbReference type="SUPFAM" id="SSF56112">
    <property type="entry name" value="Protein kinase-like (PK-like)"/>
    <property type="match status" value="1"/>
</dbReference>
<gene>
    <name evidence="3" type="ORF">GCM10009755_16110</name>
</gene>
<dbReference type="InterPro" id="IPR002575">
    <property type="entry name" value="Aminoglycoside_PTrfase"/>
</dbReference>
<feature type="region of interest" description="Disordered" evidence="1">
    <location>
        <begin position="1"/>
        <end position="21"/>
    </location>
</feature>
<accession>A0ABP5ESN1</accession>
<comment type="caution">
    <text evidence="3">The sequence shown here is derived from an EMBL/GenBank/DDBJ whole genome shotgun (WGS) entry which is preliminary data.</text>
</comment>
<organism evidence="3 4">
    <name type="scientific">Brevibacterium samyangense</name>
    <dbReference type="NCBI Taxonomy" id="366888"/>
    <lineage>
        <taxon>Bacteria</taxon>
        <taxon>Bacillati</taxon>
        <taxon>Actinomycetota</taxon>
        <taxon>Actinomycetes</taxon>
        <taxon>Micrococcales</taxon>
        <taxon>Brevibacteriaceae</taxon>
        <taxon>Brevibacterium</taxon>
    </lineage>
</organism>
<dbReference type="EMBL" id="BAAANO010000014">
    <property type="protein sequence ID" value="GAA2006712.1"/>
    <property type="molecule type" value="Genomic_DNA"/>
</dbReference>
<dbReference type="PANTHER" id="PTHR47829:SF1">
    <property type="entry name" value="HAD FAMILY PHOSPHATASE"/>
    <property type="match status" value="1"/>
</dbReference>
<evidence type="ECO:0000259" key="2">
    <source>
        <dbReference type="Pfam" id="PF01636"/>
    </source>
</evidence>
<dbReference type="InterPro" id="IPR052898">
    <property type="entry name" value="ACAD10-like"/>
</dbReference>
<dbReference type="Proteomes" id="UP001500755">
    <property type="component" value="Unassembled WGS sequence"/>
</dbReference>